<evidence type="ECO:0008006" key="4">
    <source>
        <dbReference type="Google" id="ProtNLM"/>
    </source>
</evidence>
<protein>
    <recommendedName>
        <fullName evidence="4">Pentatricopeptide repeat-containing protein</fullName>
    </recommendedName>
</protein>
<proteinExistence type="predicted"/>
<dbReference type="EMBL" id="CAADRP010001851">
    <property type="protein sequence ID" value="VFU54611.1"/>
    <property type="molecule type" value="Genomic_DNA"/>
</dbReference>
<evidence type="ECO:0000256" key="2">
    <source>
        <dbReference type="PROSITE-ProRule" id="PRU00708"/>
    </source>
</evidence>
<gene>
    <name evidence="3" type="ORF">SVIM_LOCUS382988</name>
</gene>
<dbReference type="Pfam" id="PF13041">
    <property type="entry name" value="PPR_2"/>
    <property type="match status" value="1"/>
</dbReference>
<evidence type="ECO:0000313" key="3">
    <source>
        <dbReference type="EMBL" id="VFU54611.1"/>
    </source>
</evidence>
<dbReference type="PANTHER" id="PTHR47942">
    <property type="entry name" value="TETRATRICOPEPTIDE REPEAT (TPR)-LIKE SUPERFAMILY PROTEIN-RELATED"/>
    <property type="match status" value="1"/>
</dbReference>
<feature type="repeat" description="PPR" evidence="2">
    <location>
        <begin position="31"/>
        <end position="64"/>
    </location>
</feature>
<evidence type="ECO:0000256" key="1">
    <source>
        <dbReference type="ARBA" id="ARBA00022737"/>
    </source>
</evidence>
<dbReference type="PANTHER" id="PTHR47942:SF16">
    <property type="entry name" value="PENTATRICOPEPTIDE REPEAT DOMAIN CONTAINING PROTEIN-RELATED"/>
    <property type="match status" value="1"/>
</dbReference>
<dbReference type="Gene3D" id="1.25.40.10">
    <property type="entry name" value="Tetratricopeptide repeat domain"/>
    <property type="match status" value="1"/>
</dbReference>
<accession>A0A6N2MLU7</accession>
<sequence>MAVQVFKKMEQNGGKPNVIVQRNGRKDDMPDTVTFNILVDGSARSNVSEARCVFDIMPEKGVEPDVITYNALTNGLCNEGKLKMH</sequence>
<dbReference type="InterPro" id="IPR011990">
    <property type="entry name" value="TPR-like_helical_dom_sf"/>
</dbReference>
<reference evidence="3" key="1">
    <citation type="submission" date="2019-03" db="EMBL/GenBank/DDBJ databases">
        <authorList>
            <person name="Mank J."/>
            <person name="Almeida P."/>
        </authorList>
    </citation>
    <scope>NUCLEOTIDE SEQUENCE</scope>
    <source>
        <strain evidence="3">78183</strain>
    </source>
</reference>
<dbReference type="InterPro" id="IPR002885">
    <property type="entry name" value="PPR_rpt"/>
</dbReference>
<keyword evidence="1" id="KW-0677">Repeat</keyword>
<dbReference type="NCBIfam" id="TIGR00756">
    <property type="entry name" value="PPR"/>
    <property type="match status" value="1"/>
</dbReference>
<organism evidence="3">
    <name type="scientific">Salix viminalis</name>
    <name type="common">Common osier</name>
    <name type="synonym">Basket willow</name>
    <dbReference type="NCBI Taxonomy" id="40686"/>
    <lineage>
        <taxon>Eukaryota</taxon>
        <taxon>Viridiplantae</taxon>
        <taxon>Streptophyta</taxon>
        <taxon>Embryophyta</taxon>
        <taxon>Tracheophyta</taxon>
        <taxon>Spermatophyta</taxon>
        <taxon>Magnoliopsida</taxon>
        <taxon>eudicotyledons</taxon>
        <taxon>Gunneridae</taxon>
        <taxon>Pentapetalae</taxon>
        <taxon>rosids</taxon>
        <taxon>fabids</taxon>
        <taxon>Malpighiales</taxon>
        <taxon>Salicaceae</taxon>
        <taxon>Saliceae</taxon>
        <taxon>Salix</taxon>
    </lineage>
</organism>
<name>A0A6N2MLU7_SALVM</name>
<dbReference type="AlphaFoldDB" id="A0A6N2MLU7"/>
<dbReference type="InterPro" id="IPR051222">
    <property type="entry name" value="PPR/CCM1_RNA-binding"/>
</dbReference>
<dbReference type="PROSITE" id="PS51375">
    <property type="entry name" value="PPR"/>
    <property type="match status" value="1"/>
</dbReference>